<dbReference type="InterPro" id="IPR017871">
    <property type="entry name" value="ABC_transporter-like_CS"/>
</dbReference>
<dbReference type="InterPro" id="IPR051120">
    <property type="entry name" value="ABC_AA/LPS_Transport"/>
</dbReference>
<dbReference type="Gene3D" id="3.40.50.300">
    <property type="entry name" value="P-loop containing nucleotide triphosphate hydrolases"/>
    <property type="match status" value="1"/>
</dbReference>
<dbReference type="SUPFAM" id="SSF52540">
    <property type="entry name" value="P-loop containing nucleoside triphosphate hydrolases"/>
    <property type="match status" value="1"/>
</dbReference>
<sequence>MFFQVANLEKSFGGLKATDNVSLHIKQGDICALIGPNGAGKTTLFNLITGAIKPDAGKVIFKGEDITGKTAREITRKGIARSFQIVNVFPMLTVYENIMVAVLSQKRMSFNFFHPAKKMAREEIINHLENIGLAEQADMLAGQLSHGNQKRLEVGIALAMKPTLLALDEPTSGMSVEEKGEILDTIRKIIKMTGCTVLLCEHDMNVIFEVSDYIWVLQNGRIVANGTVSDIKNNELVHRIYLGGKR</sequence>
<evidence type="ECO:0000256" key="1">
    <source>
        <dbReference type="ARBA" id="ARBA00022448"/>
    </source>
</evidence>
<gene>
    <name evidence="5" type="ORF">SCFA_730005</name>
</gene>
<dbReference type="FunFam" id="3.40.50.300:FF:000421">
    <property type="entry name" value="Branched-chain amino acid ABC transporter ATP-binding protein"/>
    <property type="match status" value="1"/>
</dbReference>
<dbReference type="PANTHER" id="PTHR45772">
    <property type="entry name" value="CONSERVED COMPONENT OF ABC TRANSPORTER FOR NATURAL AMINO ACIDS-RELATED"/>
    <property type="match status" value="1"/>
</dbReference>
<organism evidence="5">
    <name type="scientific">anaerobic digester metagenome</name>
    <dbReference type="NCBI Taxonomy" id="1263854"/>
    <lineage>
        <taxon>unclassified sequences</taxon>
        <taxon>metagenomes</taxon>
        <taxon>ecological metagenomes</taxon>
    </lineage>
</organism>
<dbReference type="EMBL" id="CAADRM010000140">
    <property type="protein sequence ID" value="VFU17854.1"/>
    <property type="molecule type" value="Genomic_DNA"/>
</dbReference>
<dbReference type="GO" id="GO:0005886">
    <property type="term" value="C:plasma membrane"/>
    <property type="evidence" value="ECO:0007669"/>
    <property type="project" value="TreeGrafter"/>
</dbReference>
<dbReference type="Pfam" id="PF00005">
    <property type="entry name" value="ABC_tran"/>
    <property type="match status" value="1"/>
</dbReference>
<dbReference type="SMART" id="SM00382">
    <property type="entry name" value="AAA"/>
    <property type="match status" value="1"/>
</dbReference>
<proteinExistence type="predicted"/>
<dbReference type="InterPro" id="IPR003439">
    <property type="entry name" value="ABC_transporter-like_ATP-bd"/>
</dbReference>
<dbReference type="GO" id="GO:0005524">
    <property type="term" value="F:ATP binding"/>
    <property type="evidence" value="ECO:0007669"/>
    <property type="project" value="UniProtKB-KW"/>
</dbReference>
<dbReference type="PANTHER" id="PTHR45772:SF9">
    <property type="entry name" value="CONSERVED COMPONENT OF ABC TRANSPORTER FOR NATURAL AMINO ACIDS"/>
    <property type="match status" value="1"/>
</dbReference>
<name>A0A485M6H6_9ZZZZ</name>
<dbReference type="InterPro" id="IPR027417">
    <property type="entry name" value="P-loop_NTPase"/>
</dbReference>
<reference evidence="5" key="1">
    <citation type="submission" date="2019-03" db="EMBL/GenBank/DDBJ databases">
        <authorList>
            <person name="Hao L."/>
        </authorList>
    </citation>
    <scope>NUCLEOTIDE SEQUENCE</scope>
</reference>
<dbReference type="PROSITE" id="PS00211">
    <property type="entry name" value="ABC_TRANSPORTER_1"/>
    <property type="match status" value="1"/>
</dbReference>
<evidence type="ECO:0000256" key="2">
    <source>
        <dbReference type="ARBA" id="ARBA00022741"/>
    </source>
</evidence>
<evidence type="ECO:0000256" key="3">
    <source>
        <dbReference type="ARBA" id="ARBA00022840"/>
    </source>
</evidence>
<protein>
    <submittedName>
        <fullName evidence="5">ABC transporter ATP-binding protein</fullName>
    </submittedName>
</protein>
<dbReference type="PROSITE" id="PS50893">
    <property type="entry name" value="ABC_TRANSPORTER_2"/>
    <property type="match status" value="1"/>
</dbReference>
<feature type="domain" description="ABC transporter" evidence="4">
    <location>
        <begin position="3"/>
        <end position="244"/>
    </location>
</feature>
<dbReference type="AlphaFoldDB" id="A0A485M6H6"/>
<evidence type="ECO:0000313" key="5">
    <source>
        <dbReference type="EMBL" id="VFU17854.1"/>
    </source>
</evidence>
<keyword evidence="1" id="KW-0813">Transport</keyword>
<keyword evidence="3 5" id="KW-0067">ATP-binding</keyword>
<dbReference type="GO" id="GO:0016887">
    <property type="term" value="F:ATP hydrolysis activity"/>
    <property type="evidence" value="ECO:0007669"/>
    <property type="project" value="InterPro"/>
</dbReference>
<keyword evidence="2" id="KW-0547">Nucleotide-binding</keyword>
<dbReference type="CDD" id="cd03219">
    <property type="entry name" value="ABC_Mj1267_LivG_branched"/>
    <property type="match status" value="1"/>
</dbReference>
<evidence type="ECO:0000259" key="4">
    <source>
        <dbReference type="PROSITE" id="PS50893"/>
    </source>
</evidence>
<accession>A0A485M6H6</accession>
<dbReference type="InterPro" id="IPR003593">
    <property type="entry name" value="AAA+_ATPase"/>
</dbReference>